<evidence type="ECO:0000256" key="6">
    <source>
        <dbReference type="ARBA" id="ARBA00023136"/>
    </source>
</evidence>
<dbReference type="PANTHER" id="PTHR33406">
    <property type="entry name" value="MEMBRANE PROTEIN MJ1562-RELATED"/>
    <property type="match status" value="1"/>
</dbReference>
<evidence type="ECO:0000313" key="8">
    <source>
        <dbReference type="Proteomes" id="UP000078582"/>
    </source>
</evidence>
<keyword evidence="5" id="KW-1133">Transmembrane helix</keyword>
<dbReference type="Pfam" id="PF03176">
    <property type="entry name" value="MMPL"/>
    <property type="match status" value="2"/>
</dbReference>
<gene>
    <name evidence="7" type="ORF">AYR53_02295</name>
</gene>
<accession>A0A192H014</accession>
<dbReference type="InterPro" id="IPR023908">
    <property type="entry name" value="xxxLxxG_rpt"/>
</dbReference>
<dbReference type="InterPro" id="IPR004869">
    <property type="entry name" value="MMPL_dom"/>
</dbReference>
<dbReference type="KEGG" id="lbt:AYR52_11030"/>
<protein>
    <submittedName>
        <fullName evidence="7">Transporter</fullName>
    </submittedName>
</protein>
<keyword evidence="3" id="KW-1003">Cell membrane</keyword>
<sequence length="1323" mass="139401">MKRFVDRHIGALIAWIVIVIIAIVALPNTSQLVRDKGQTKIPASAQSQVANVIQNHWGRGQGNTRQVVVVFNNGNKKLTANQKDNIDQTIKNFRDNKKHYGIKAVTAASDNAEAKKQLISKDKSTELVQFMVSKKATVRDMNAKITKGAKTPGVKSYVTGSDILNDDFTQATEEGLKKTEVIAAIFIFIVLVIVFRSPIVPLISLLTVGVSFITSLSIVMNLVSRFNFPLSNFTEVFMVVVLFGIGTDYNILLFDQFKEELSRGVSNEKATMAARKVAGRTILFSGTSVLIGFTALGLAKFSIYQSAVGVAIGVAVLLAVLLTLNPFFMSVLGKRMFWPTKNFDGHSTSKLWHGLSSRSVLHPFIALGIVLVVTLPFLFTYNNHLDYDNLDELSDSLPAKEGFHVVQDHFSKGTAEPSTLYIKSDKKLNNEQSLKLIDQVTKKLQKAKGVKTVASVTQPGGSAINELYVDNQVGTVTKGMKSAGKGLTKINKGLTSASDQLGSSNMTSGLSSVQQLIDGTGKLTDGSQQLASGAGQLATGANTLSGGIGQYTTGVAALGSGISQLNSSTGTLAGGVSQLTSGAYTLDGGLGQYTNGVGTLSNGLNQLSASSGTVNSGVSQLVSQTQQLPQAVAGLTAYNNGVYSGITKINNTLGQQQGQLQQLSTAANSLGTIKSQAATVQTELNQLKQLEGTLNQLQPMIKSMQSAQQQITALQQSANQLGSLQTQVSGQLNTVGQNDGTIASLAGSIDKTKLSSDDQAKLGQIESSAGKNVTTVQSVGKEMTTLSQLNSSLDSLSNLTKSMPDADTLNQLNNSLSGLTKMTTDAQNLLNETNKIPSAASLQGLSSQMTKLTNGLGQLETTAQSSKQIADQLNTGVNGAGVDTTDANTIAATIGNSTMLSQVSQLSSGLQQYTGAVNQAATGANQLTANSTALTSGANQLAGGLGQLNGQVPQLTSGISQLNSGAQQLTGNSSTLQSGANQLASGANQLGQNAPQLTAGLIQVNNGQKTMYTTLQGLVGQMQTLHDGLVTAGNGIHTINKGVGSADSYLTGLQKSEAAKTFYIPKSALKGKTFKQSINTYMSADNKATKFTIVLNTNPSSATSMARIDHLQTEVQNELKGTPLANAKVAIGGQTAVTSDTHKIASQDFVRTAAIMLGGILIALMFITRSVLQPFYILGTLLLAYVTSLGLTRWVSNVFLGQSMLTWNTPFFSFVMLIALGVDYSIFLMMKYREFGLEGGTPSTRIVSASGIIGAVVLSAAIILSGTFAALMPSGVLTLIQVALAVIIGLVILVFMIPVVISSLIRLTYPISDKLNENEKKRK</sequence>
<dbReference type="STRING" id="375175.AYR53_02295"/>
<keyword evidence="8" id="KW-1185">Reference proteome</keyword>
<organism evidence="7 8">
    <name type="scientific">Loigolactobacillus backii</name>
    <dbReference type="NCBI Taxonomy" id="375175"/>
    <lineage>
        <taxon>Bacteria</taxon>
        <taxon>Bacillati</taxon>
        <taxon>Bacillota</taxon>
        <taxon>Bacilli</taxon>
        <taxon>Lactobacillales</taxon>
        <taxon>Lactobacillaceae</taxon>
        <taxon>Loigolactobacillus</taxon>
    </lineage>
</organism>
<evidence type="ECO:0000256" key="3">
    <source>
        <dbReference type="ARBA" id="ARBA00022475"/>
    </source>
</evidence>
<dbReference type="RefSeq" id="WP_068226044.1">
    <property type="nucleotide sequence ID" value="NZ_CP014623.1"/>
</dbReference>
<evidence type="ECO:0000313" key="7">
    <source>
        <dbReference type="EMBL" id="ANK61695.1"/>
    </source>
</evidence>
<comment type="similarity">
    <text evidence="2">Belongs to the resistance-nodulation-cell division (RND) (TC 2.A.6) family. MmpL subfamily.</text>
</comment>
<dbReference type="GeneID" id="42981066"/>
<name>A0A192H014_9LACO</name>
<dbReference type="Gene3D" id="1.20.1640.10">
    <property type="entry name" value="Multidrug efflux transporter AcrB transmembrane domain"/>
    <property type="match status" value="2"/>
</dbReference>
<dbReference type="Gene3D" id="1.10.287.950">
    <property type="entry name" value="Methyl-accepting chemotaxis protein"/>
    <property type="match status" value="2"/>
</dbReference>
<evidence type="ECO:0000256" key="1">
    <source>
        <dbReference type="ARBA" id="ARBA00004651"/>
    </source>
</evidence>
<dbReference type="Proteomes" id="UP000078582">
    <property type="component" value="Chromosome"/>
</dbReference>
<keyword evidence="4" id="KW-0812">Transmembrane</keyword>
<keyword evidence="6" id="KW-0472">Membrane</keyword>
<dbReference type="GO" id="GO:0005886">
    <property type="term" value="C:plasma membrane"/>
    <property type="evidence" value="ECO:0007669"/>
    <property type="project" value="UniProtKB-SubCell"/>
</dbReference>
<evidence type="ECO:0000256" key="5">
    <source>
        <dbReference type="ARBA" id="ARBA00022989"/>
    </source>
</evidence>
<comment type="subcellular location">
    <subcellularLocation>
        <location evidence="1">Cell membrane</location>
        <topology evidence="1">Multi-pass membrane protein</topology>
    </subcellularLocation>
</comment>
<dbReference type="InterPro" id="IPR050545">
    <property type="entry name" value="Mycobact_MmpL"/>
</dbReference>
<dbReference type="PANTHER" id="PTHR33406:SF6">
    <property type="entry name" value="MEMBRANE PROTEIN YDGH-RELATED"/>
    <property type="match status" value="1"/>
</dbReference>
<dbReference type="NCBIfam" id="TIGR03057">
    <property type="entry name" value="xxxLxxG_by_4"/>
    <property type="match status" value="8"/>
</dbReference>
<dbReference type="SUPFAM" id="SSF82866">
    <property type="entry name" value="Multidrug efflux transporter AcrB transmembrane domain"/>
    <property type="match status" value="2"/>
</dbReference>
<reference evidence="7 8" key="1">
    <citation type="submission" date="2016-03" db="EMBL/GenBank/DDBJ databases">
        <title>Pediococcus and Lactobacillus from brewery environment - whole genome sequencing and assembly.</title>
        <authorList>
            <person name="Behr J."/>
            <person name="Geissler A.J."/>
            <person name="Vogel R.F."/>
        </authorList>
    </citation>
    <scope>NUCLEOTIDE SEQUENCE [LARGE SCALE GENOMIC DNA]</scope>
    <source>
        <strain evidence="7 8">TMW 1.1989</strain>
    </source>
</reference>
<evidence type="ECO:0000256" key="4">
    <source>
        <dbReference type="ARBA" id="ARBA00022692"/>
    </source>
</evidence>
<evidence type="ECO:0000256" key="2">
    <source>
        <dbReference type="ARBA" id="ARBA00010157"/>
    </source>
</evidence>
<dbReference type="OrthoDB" id="9782006at2"/>
<proteinExistence type="inferred from homology"/>
<dbReference type="EMBL" id="CP014873">
    <property type="protein sequence ID" value="ANK61695.1"/>
    <property type="molecule type" value="Genomic_DNA"/>
</dbReference>